<dbReference type="PANTHER" id="PTHR36178:SF1">
    <property type="entry name" value="SODIUM_GLUTAMATE SYMPORTER"/>
    <property type="match status" value="1"/>
</dbReference>
<dbReference type="RefSeq" id="WP_022382569.1">
    <property type="nucleotide sequence ID" value="NZ_AP019697.1"/>
</dbReference>
<feature type="transmembrane region" description="Helical" evidence="1">
    <location>
        <begin position="284"/>
        <end position="303"/>
    </location>
</feature>
<dbReference type="HAMAP" id="MF_02062">
    <property type="entry name" value="GltS"/>
    <property type="match status" value="1"/>
</dbReference>
<keyword evidence="1" id="KW-0739">Sodium transport</keyword>
<comment type="similarity">
    <text evidence="1">Belongs to the glutamate:Na(+) symporter (ESS) (TC 2.A.27) family.</text>
</comment>
<dbReference type="GO" id="GO:0005886">
    <property type="term" value="C:plasma membrane"/>
    <property type="evidence" value="ECO:0007669"/>
    <property type="project" value="UniProtKB-SubCell"/>
</dbReference>
<evidence type="ECO:0000313" key="4">
    <source>
        <dbReference type="Proteomes" id="UP000320585"/>
    </source>
</evidence>
<keyword evidence="4" id="KW-1185">Reference proteome</keyword>
<evidence type="ECO:0000256" key="1">
    <source>
        <dbReference type="HAMAP-Rule" id="MF_02062"/>
    </source>
</evidence>
<keyword evidence="1" id="KW-0406">Ion transport</keyword>
<feature type="transmembrane region" description="Helical" evidence="1">
    <location>
        <begin position="6"/>
        <end position="24"/>
    </location>
</feature>
<keyword evidence="1" id="KW-0769">Symport</keyword>
<dbReference type="EMBL" id="AP019697">
    <property type="protein sequence ID" value="BBK25652.1"/>
    <property type="molecule type" value="Genomic_DNA"/>
</dbReference>
<comment type="function">
    <text evidence="1">Catalyzes the sodium-dependent transport of glutamate.</text>
</comment>
<keyword evidence="1" id="KW-0812">Transmembrane</keyword>
<keyword evidence="1" id="KW-1003">Cell membrane</keyword>
<organism evidence="3 4">
    <name type="scientific">Dialister hominis</name>
    <dbReference type="NCBI Taxonomy" id="2582419"/>
    <lineage>
        <taxon>Bacteria</taxon>
        <taxon>Bacillati</taxon>
        <taxon>Bacillota</taxon>
        <taxon>Negativicutes</taxon>
        <taxon>Veillonellales</taxon>
        <taxon>Veillonellaceae</taxon>
        <taxon>Dialister</taxon>
    </lineage>
</organism>
<keyword evidence="1" id="KW-0813">Transport</keyword>
<sequence length="404" mass="43720">MTIELNLYQTLAAAVAVFFLGSFLKDRVSIFRKYCIPAPVIGGTIFSIVNCILYTQGIWNYSQDTVMQNWCMMLFFTSIGYMASIRLIKKGGLLVVKMAFLVFLLIVIQDLVGVTFANAFSLNPLMGLADGSIPLVGGHGTSGSFGPVLEALGLKDATTIAFAAATFGLVSGSFLGGPVGELLIRRFHLKSDEDENGDEVPENRTEHEIEGDDAAAYLNMDRFMYAFGQLLLAMGLGTYVSQFFINIGLVFPGYIGAMLVAAVIRNISDMTGLFGCYQRESEVLGGICLNVFLSCALMSLKLWQLADLAIPLIATLIVQVSIMGLFAYFVIFRVMGRNYEAAVMASGSCGFGLGATPNAIANMNAMCERFGPAHTAYFVIPLIGAFVVDFLNASVLMVFMNILK</sequence>
<feature type="transmembrane region" description="Helical" evidence="1">
    <location>
        <begin position="223"/>
        <end position="241"/>
    </location>
</feature>
<dbReference type="AlphaFoldDB" id="A0A8D4UVF2"/>
<feature type="transmembrane region" description="Helical" evidence="1">
    <location>
        <begin position="376"/>
        <end position="403"/>
    </location>
</feature>
<feature type="transmembrane region" description="Helical" evidence="1">
    <location>
        <begin position="36"/>
        <end position="55"/>
    </location>
</feature>
<feature type="transmembrane region" description="Helical" evidence="1">
    <location>
        <begin position="339"/>
        <end position="356"/>
    </location>
</feature>
<dbReference type="InterPro" id="IPR004445">
    <property type="entry name" value="GltS"/>
</dbReference>
<feature type="transmembrane region" description="Helical" evidence="1">
    <location>
        <begin position="309"/>
        <end position="332"/>
    </location>
</feature>
<keyword evidence="1" id="KW-0029">Amino-acid transport</keyword>
<dbReference type="NCBIfam" id="TIGR00210">
    <property type="entry name" value="gltS"/>
    <property type="match status" value="1"/>
</dbReference>
<keyword evidence="1" id="KW-0472">Membrane</keyword>
<accession>A0A8D4UVF2</accession>
<reference evidence="4" key="1">
    <citation type="submission" date="2019-05" db="EMBL/GenBank/DDBJ databases">
        <title>Complete genome sequencing of Dialister sp. strain 5BBH33.</title>
        <authorList>
            <person name="Sakamoto M."/>
            <person name="Murakami T."/>
            <person name="Mori H."/>
        </authorList>
    </citation>
    <scope>NUCLEOTIDE SEQUENCE [LARGE SCALE GENOMIC DNA]</scope>
    <source>
        <strain evidence="4">5BBH33</strain>
    </source>
</reference>
<dbReference type="GO" id="GO:0015501">
    <property type="term" value="F:glutamate:sodium symporter activity"/>
    <property type="evidence" value="ECO:0007669"/>
    <property type="project" value="UniProtKB-UniRule"/>
</dbReference>
<gene>
    <name evidence="3" type="primary">gltC</name>
    <name evidence="3" type="ORF">Dia5BBH33_15870</name>
</gene>
<dbReference type="Pfam" id="PF03616">
    <property type="entry name" value="Glt_symporter"/>
    <property type="match status" value="1"/>
</dbReference>
<dbReference type="KEGG" id="dho:Dia5BBH33_15870"/>
<dbReference type="Proteomes" id="UP000320585">
    <property type="component" value="Chromosome"/>
</dbReference>
<evidence type="ECO:0000256" key="2">
    <source>
        <dbReference type="NCBIfam" id="TIGR00210"/>
    </source>
</evidence>
<dbReference type="PANTHER" id="PTHR36178">
    <property type="entry name" value="SLR0625 PROTEIN"/>
    <property type="match status" value="1"/>
</dbReference>
<feature type="transmembrane region" description="Helical" evidence="1">
    <location>
        <begin position="247"/>
        <end position="264"/>
    </location>
</feature>
<proteinExistence type="inferred from homology"/>
<keyword evidence="1" id="KW-1133">Transmembrane helix</keyword>
<dbReference type="OrthoDB" id="4921038at2"/>
<dbReference type="GO" id="GO:0015813">
    <property type="term" value="P:L-glutamate transmembrane transport"/>
    <property type="evidence" value="ECO:0007669"/>
    <property type="project" value="UniProtKB-UniRule"/>
</dbReference>
<protein>
    <recommendedName>
        <fullName evidence="1 2">Sodium/glutamate symporter</fullName>
    </recommendedName>
</protein>
<dbReference type="GeneID" id="92716810"/>
<feature type="transmembrane region" description="Helical" evidence="1">
    <location>
        <begin position="100"/>
        <end position="120"/>
    </location>
</feature>
<feature type="transmembrane region" description="Helical" evidence="1">
    <location>
        <begin position="67"/>
        <end position="88"/>
    </location>
</feature>
<feature type="transmembrane region" description="Helical" evidence="1">
    <location>
        <begin position="160"/>
        <end position="184"/>
    </location>
</feature>
<keyword evidence="1" id="KW-0915">Sodium</keyword>
<name>A0A8D4UVF2_9FIRM</name>
<evidence type="ECO:0000313" key="3">
    <source>
        <dbReference type="EMBL" id="BBK25652.1"/>
    </source>
</evidence>
<comment type="subcellular location">
    <subcellularLocation>
        <location evidence="1">Cell membrane</location>
        <topology evidence="1">Multi-pass membrane protein</topology>
    </subcellularLocation>
</comment>